<comment type="caution">
    <text evidence="3">The sequence shown here is derived from an EMBL/GenBank/DDBJ whole genome shotgun (WGS) entry which is preliminary data.</text>
</comment>
<reference evidence="3 4" key="1">
    <citation type="submission" date="2023-02" db="EMBL/GenBank/DDBJ databases">
        <title>LHISI_Scaffold_Assembly.</title>
        <authorList>
            <person name="Stuart O.P."/>
            <person name="Cleave R."/>
            <person name="Magrath M.J.L."/>
            <person name="Mikheyev A.S."/>
        </authorList>
    </citation>
    <scope>NUCLEOTIDE SEQUENCE [LARGE SCALE GENOMIC DNA]</scope>
    <source>
        <strain evidence="3">Daus_M_001</strain>
        <tissue evidence="3">Leg muscle</tissue>
    </source>
</reference>
<dbReference type="InterPro" id="IPR036397">
    <property type="entry name" value="RNaseH_sf"/>
</dbReference>
<dbReference type="InterPro" id="IPR050951">
    <property type="entry name" value="Retrovirus_Pol_polyprotein"/>
</dbReference>
<dbReference type="Gene3D" id="3.30.420.10">
    <property type="entry name" value="Ribonuclease H-like superfamily/Ribonuclease H"/>
    <property type="match status" value="1"/>
</dbReference>
<sequence>MMNNMEEWETVLPPSLPVFSTQMSSVEFANISVLPTIPTLPNLQDCVNMEQLKCPIANKWCSACTKTPVEQWCINSDAWSTFVPASMHDLVLRSVHAYHIAGNPGSAQTHRNVLRYFYLPGISRQVRSFVCNCITCKHLMSQKTDGIQQQTTHLSSGPFNAGALDLMGPCPWTSTAYPILSARTRTIGKVMESKFFSHWDYPHTVFTDNGTQFTGCVWCKFCSKWIFHHHTTAVYLPRANPMERRNQIFLKI</sequence>
<evidence type="ECO:0000313" key="3">
    <source>
        <dbReference type="EMBL" id="KAJ8896428.1"/>
    </source>
</evidence>
<accession>A0ABQ9IIB3</accession>
<dbReference type="Gene3D" id="1.10.340.70">
    <property type="match status" value="1"/>
</dbReference>
<dbReference type="EMBL" id="JARBHB010000001">
    <property type="protein sequence ID" value="KAJ8896428.1"/>
    <property type="molecule type" value="Genomic_DNA"/>
</dbReference>
<evidence type="ECO:0000259" key="2">
    <source>
        <dbReference type="Pfam" id="PF17921"/>
    </source>
</evidence>
<dbReference type="InterPro" id="IPR012337">
    <property type="entry name" value="RNaseH-like_sf"/>
</dbReference>
<name>A0ABQ9IIB3_9NEOP</name>
<dbReference type="Proteomes" id="UP001159363">
    <property type="component" value="Chromosome 1"/>
</dbReference>
<dbReference type="PANTHER" id="PTHR37984">
    <property type="entry name" value="PROTEIN CBG26694"/>
    <property type="match status" value="1"/>
</dbReference>
<dbReference type="PANTHER" id="PTHR37984:SF5">
    <property type="entry name" value="PROTEIN NYNRIN-LIKE"/>
    <property type="match status" value="1"/>
</dbReference>
<dbReference type="EC" id="2.7.7.49" evidence="1"/>
<dbReference type="InterPro" id="IPR041588">
    <property type="entry name" value="Integrase_H2C2"/>
</dbReference>
<evidence type="ECO:0000256" key="1">
    <source>
        <dbReference type="ARBA" id="ARBA00012493"/>
    </source>
</evidence>
<organism evidence="3 4">
    <name type="scientific">Dryococelus australis</name>
    <dbReference type="NCBI Taxonomy" id="614101"/>
    <lineage>
        <taxon>Eukaryota</taxon>
        <taxon>Metazoa</taxon>
        <taxon>Ecdysozoa</taxon>
        <taxon>Arthropoda</taxon>
        <taxon>Hexapoda</taxon>
        <taxon>Insecta</taxon>
        <taxon>Pterygota</taxon>
        <taxon>Neoptera</taxon>
        <taxon>Polyneoptera</taxon>
        <taxon>Phasmatodea</taxon>
        <taxon>Verophasmatodea</taxon>
        <taxon>Anareolatae</taxon>
        <taxon>Phasmatidae</taxon>
        <taxon>Eurycanthinae</taxon>
        <taxon>Dryococelus</taxon>
    </lineage>
</organism>
<gene>
    <name evidence="3" type="ORF">PR048_001772</name>
</gene>
<protein>
    <recommendedName>
        <fullName evidence="1">RNA-directed DNA polymerase</fullName>
        <ecNumber evidence="1">2.7.7.49</ecNumber>
    </recommendedName>
</protein>
<keyword evidence="4" id="KW-1185">Reference proteome</keyword>
<feature type="domain" description="Integrase zinc-binding" evidence="2">
    <location>
        <begin position="83"/>
        <end position="138"/>
    </location>
</feature>
<dbReference type="Pfam" id="PF17921">
    <property type="entry name" value="Integrase_H2C2"/>
    <property type="match status" value="1"/>
</dbReference>
<proteinExistence type="predicted"/>
<dbReference type="SUPFAM" id="SSF53098">
    <property type="entry name" value="Ribonuclease H-like"/>
    <property type="match status" value="1"/>
</dbReference>
<evidence type="ECO:0000313" key="4">
    <source>
        <dbReference type="Proteomes" id="UP001159363"/>
    </source>
</evidence>